<proteinExistence type="predicted"/>
<dbReference type="Pfam" id="PF20013">
    <property type="entry name" value="GAP1-N2"/>
    <property type="match status" value="1"/>
</dbReference>
<keyword evidence="5" id="KW-1185">Reference proteome</keyword>
<dbReference type="AlphaFoldDB" id="A0A846LS78"/>
<evidence type="ECO:0000313" key="5">
    <source>
        <dbReference type="Proteomes" id="UP000648663"/>
    </source>
</evidence>
<feature type="domain" description="GTPase-associated protein 1 N-terminal" evidence="1">
    <location>
        <begin position="5"/>
        <end position="125"/>
    </location>
</feature>
<protein>
    <recommendedName>
        <fullName evidence="1">GTPase-associated protein 1 N-terminal domain-containing protein</fullName>
    </recommendedName>
</protein>
<dbReference type="EMBL" id="BMMI01000008">
    <property type="protein sequence ID" value="GGL79140.1"/>
    <property type="molecule type" value="Genomic_DNA"/>
</dbReference>
<sequence length="561" mass="58507">MTTCPQLVYTSASRTLEGPGFGVVQLSPDWPAEVGDSRATLGPLIGLGAGESFGLLHAAGGRIAYRKVPAGTDAFGRPGNYLVHLLWDGDSRVTPRDVLAFRSNGGFLDALSADAEPSRELPALEVPSARRSPLALTAEDVDALVPSVAAVLAAVSNGAGVVGLPARTPSGRDVADAVFSVLPRALASAVALHVGTASASGDASPVRVHVDAGPDVPADVVPDGQDTARARALLEAAAKKELCSDQVRKLETLDRWLFADTWTGMDPAALTPTQLVGVLESEKAGWWLTNPDAVDVACAAAGSSPQVDASLRAALERHPDAWDRLRDRELDAALAAVFGGAGKQEVPSGFTELSAAELVEAFAAELARGRRLTELGGAAATLVEESLTLARPVALLDLTDDLAGLARLATGRPVVREALVREWAGVDEWPANGASLLGHLLLEDPDWFLTLASHTPPAVLRSALPWAAERLEASMVERLAVTVAASDLAGQGWALRDVLFRSGLAEEEIAAMVARNFLALAGDDGWPGQIARLAVDALGAAAAGEASEAHRKTGIWPRRRR</sequence>
<evidence type="ECO:0000313" key="4">
    <source>
        <dbReference type="Proteomes" id="UP000552836"/>
    </source>
</evidence>
<dbReference type="Proteomes" id="UP000648663">
    <property type="component" value="Unassembled WGS sequence"/>
</dbReference>
<dbReference type="Proteomes" id="UP000552836">
    <property type="component" value="Unassembled WGS sequence"/>
</dbReference>
<evidence type="ECO:0000259" key="1">
    <source>
        <dbReference type="Pfam" id="PF20013"/>
    </source>
</evidence>
<evidence type="ECO:0000313" key="2">
    <source>
        <dbReference type="EMBL" id="GGL79140.1"/>
    </source>
</evidence>
<dbReference type="EMBL" id="JAAMPA010000001">
    <property type="protein sequence ID" value="NIH68258.1"/>
    <property type="molecule type" value="Genomic_DNA"/>
</dbReference>
<dbReference type="InterPro" id="IPR045402">
    <property type="entry name" value="GAP1-N2"/>
</dbReference>
<gene>
    <name evidence="3" type="ORF">FB380_002704</name>
    <name evidence="2" type="ORF">GCM10011589_39120</name>
</gene>
<reference evidence="2" key="1">
    <citation type="journal article" date="2014" name="Int. J. Syst. Evol. Microbiol.">
        <title>Complete genome of a new Firmicutes species belonging to the dominant human colonic microbiota ('Ruminococcus bicirculans') reveals two chromosomes and a selective capacity to utilize plant glucans.</title>
        <authorList>
            <consortium name="NISC Comparative Sequencing Program"/>
            <person name="Wegmann U."/>
            <person name="Louis P."/>
            <person name="Goesmann A."/>
            <person name="Henrissat B."/>
            <person name="Duncan S.H."/>
            <person name="Flint H.J."/>
        </authorList>
    </citation>
    <scope>NUCLEOTIDE SEQUENCE</scope>
    <source>
        <strain evidence="2">CGMCC 4.5581</strain>
    </source>
</reference>
<name>A0A846LS78_9ACTN</name>
<dbReference type="RefSeq" id="WP_166755497.1">
    <property type="nucleotide sequence ID" value="NZ_BAABJU010000005.1"/>
</dbReference>
<reference evidence="2" key="4">
    <citation type="submission" date="2024-05" db="EMBL/GenBank/DDBJ databases">
        <authorList>
            <person name="Sun Q."/>
            <person name="Zhou Y."/>
        </authorList>
    </citation>
    <scope>NUCLEOTIDE SEQUENCE</scope>
    <source>
        <strain evidence="2">CGMCC 4.5581</strain>
    </source>
</reference>
<organism evidence="3 4">
    <name type="scientific">Modestobacter marinus</name>
    <dbReference type="NCBI Taxonomy" id="477641"/>
    <lineage>
        <taxon>Bacteria</taxon>
        <taxon>Bacillati</taxon>
        <taxon>Actinomycetota</taxon>
        <taxon>Actinomycetes</taxon>
        <taxon>Geodermatophilales</taxon>
        <taxon>Geodermatophilaceae</taxon>
        <taxon>Modestobacter</taxon>
    </lineage>
</organism>
<reference evidence="5" key="2">
    <citation type="journal article" date="2019" name="Int. J. Syst. Evol. Microbiol.">
        <title>The Global Catalogue of Microorganisms (GCM) 10K type strain sequencing project: providing services to taxonomists for standard genome sequencing and annotation.</title>
        <authorList>
            <consortium name="The Broad Institute Genomics Platform"/>
            <consortium name="The Broad Institute Genome Sequencing Center for Infectious Disease"/>
            <person name="Wu L."/>
            <person name="Ma J."/>
        </authorList>
    </citation>
    <scope>NUCLEOTIDE SEQUENCE [LARGE SCALE GENOMIC DNA]</scope>
    <source>
        <strain evidence="5">CGMCC 4.5581</strain>
    </source>
</reference>
<evidence type="ECO:0000313" key="3">
    <source>
        <dbReference type="EMBL" id="NIH68258.1"/>
    </source>
</evidence>
<accession>A0A846LS78</accession>
<comment type="caution">
    <text evidence="3">The sequence shown here is derived from an EMBL/GenBank/DDBJ whole genome shotgun (WGS) entry which is preliminary data.</text>
</comment>
<reference evidence="3 4" key="3">
    <citation type="submission" date="2020-02" db="EMBL/GenBank/DDBJ databases">
        <title>Sequencing the genomes of 1000 actinobacteria strains.</title>
        <authorList>
            <person name="Klenk H.-P."/>
        </authorList>
    </citation>
    <scope>NUCLEOTIDE SEQUENCE [LARGE SCALE GENOMIC DNA]</scope>
    <source>
        <strain evidence="3 4">DSM 45201</strain>
    </source>
</reference>